<sequence length="142" mass="15287">MAVIRPASALSNVRAPLAVAASTTLVCAAIWVGDPTTPHGPLPVCPTKALLGIDCPGCGTMRMLYSLMHGDLLAALRFNALGLVAVVLLVWAYGAWTYGRLTGRRIGSWQRHRWSAVVTLSLVLAWFVLRNIPFAPFTGLYV</sequence>
<organism evidence="1 2">
    <name type="scientific">Mycobacterium conspicuum</name>
    <dbReference type="NCBI Taxonomy" id="44010"/>
    <lineage>
        <taxon>Bacteria</taxon>
        <taxon>Bacillati</taxon>
        <taxon>Actinomycetota</taxon>
        <taxon>Actinomycetes</taxon>
        <taxon>Mycobacteriales</taxon>
        <taxon>Mycobacteriaceae</taxon>
        <taxon>Mycobacterium</taxon>
    </lineage>
</organism>
<accession>A0A1X1SX15</accession>
<evidence type="ECO:0000313" key="1">
    <source>
        <dbReference type="EMBL" id="BBZ37214.1"/>
    </source>
</evidence>
<proteinExistence type="predicted"/>
<dbReference type="AlphaFoldDB" id="A0A1X1SX15"/>
<reference evidence="1 2" key="1">
    <citation type="journal article" date="2019" name="Emerg. Microbes Infect.">
        <title>Comprehensive subspecies identification of 175 nontuberculous mycobacteria species based on 7547 genomic profiles.</title>
        <authorList>
            <person name="Matsumoto Y."/>
            <person name="Kinjo T."/>
            <person name="Motooka D."/>
            <person name="Nabeya D."/>
            <person name="Jung N."/>
            <person name="Uechi K."/>
            <person name="Horii T."/>
            <person name="Iida T."/>
            <person name="Fujita J."/>
            <person name="Nakamura S."/>
        </authorList>
    </citation>
    <scope>NUCLEOTIDE SEQUENCE [LARGE SCALE GENOMIC DNA]</scope>
    <source>
        <strain evidence="1 2">JCM 14738</strain>
    </source>
</reference>
<dbReference type="Proteomes" id="UP000467385">
    <property type="component" value="Chromosome"/>
</dbReference>
<dbReference type="Pfam" id="PF10825">
    <property type="entry name" value="DUF2752"/>
    <property type="match status" value="1"/>
</dbReference>
<gene>
    <name evidence="1" type="ORF">MCNS_02770</name>
</gene>
<name>A0A1X1SX15_9MYCO</name>
<dbReference type="STRING" id="44010.AWC00_25935"/>
<evidence type="ECO:0000313" key="2">
    <source>
        <dbReference type="Proteomes" id="UP000467385"/>
    </source>
</evidence>
<protein>
    <submittedName>
        <fullName evidence="1">Membrane protein</fullName>
    </submittedName>
</protein>
<dbReference type="InterPro" id="IPR021215">
    <property type="entry name" value="DUF2752"/>
</dbReference>
<dbReference type="EMBL" id="AP022613">
    <property type="protein sequence ID" value="BBZ37214.1"/>
    <property type="molecule type" value="Genomic_DNA"/>
</dbReference>
<keyword evidence="2" id="KW-1185">Reference proteome</keyword>
<dbReference type="RefSeq" id="WP_085235694.1">
    <property type="nucleotide sequence ID" value="NZ_AP022613.1"/>
</dbReference>
<dbReference type="OrthoDB" id="5966662at2"/>